<accession>A0A2T7NJI7</accession>
<evidence type="ECO:0000313" key="2">
    <source>
        <dbReference type="EMBL" id="PVD21329.1"/>
    </source>
</evidence>
<feature type="compositionally biased region" description="Polar residues" evidence="1">
    <location>
        <begin position="32"/>
        <end position="45"/>
    </location>
</feature>
<gene>
    <name evidence="2" type="ORF">C0Q70_19502</name>
</gene>
<dbReference type="EMBL" id="PZQS01000012">
    <property type="protein sequence ID" value="PVD21329.1"/>
    <property type="molecule type" value="Genomic_DNA"/>
</dbReference>
<evidence type="ECO:0000256" key="1">
    <source>
        <dbReference type="SAM" id="MobiDB-lite"/>
    </source>
</evidence>
<dbReference type="Proteomes" id="UP000245119">
    <property type="component" value="Linkage Group LG12"/>
</dbReference>
<comment type="caution">
    <text evidence="2">The sequence shown here is derived from an EMBL/GenBank/DDBJ whole genome shotgun (WGS) entry which is preliminary data.</text>
</comment>
<protein>
    <submittedName>
        <fullName evidence="2">Uncharacterized protein</fullName>
    </submittedName>
</protein>
<sequence length="138" mass="15327">MDLPSHLKAQLEEREVNSNSAGRRHPKRTTSHSKTSAWRSVQTEGKSLMRPALPFSQPASDLWLRPDDELRALCPPPAVQLPGASHLLPPPFFLLPSPASRLHPPSARRTGWHRSAMEARVQHPRLGTAATILFGRVL</sequence>
<keyword evidence="3" id="KW-1185">Reference proteome</keyword>
<dbReference type="AlphaFoldDB" id="A0A2T7NJI7"/>
<reference evidence="2 3" key="1">
    <citation type="submission" date="2018-04" db="EMBL/GenBank/DDBJ databases">
        <title>The genome of golden apple snail Pomacea canaliculata provides insight into stress tolerance and invasive adaptation.</title>
        <authorList>
            <person name="Liu C."/>
            <person name="Liu B."/>
            <person name="Ren Y."/>
            <person name="Zhang Y."/>
            <person name="Wang H."/>
            <person name="Li S."/>
            <person name="Jiang F."/>
            <person name="Yin L."/>
            <person name="Zhang G."/>
            <person name="Qian W."/>
            <person name="Fan W."/>
        </authorList>
    </citation>
    <scope>NUCLEOTIDE SEQUENCE [LARGE SCALE GENOMIC DNA]</scope>
    <source>
        <strain evidence="2">SZHN2017</strain>
        <tissue evidence="2">Muscle</tissue>
    </source>
</reference>
<evidence type="ECO:0000313" key="3">
    <source>
        <dbReference type="Proteomes" id="UP000245119"/>
    </source>
</evidence>
<feature type="region of interest" description="Disordered" evidence="1">
    <location>
        <begin position="1"/>
        <end position="53"/>
    </location>
</feature>
<organism evidence="2 3">
    <name type="scientific">Pomacea canaliculata</name>
    <name type="common">Golden apple snail</name>
    <dbReference type="NCBI Taxonomy" id="400727"/>
    <lineage>
        <taxon>Eukaryota</taxon>
        <taxon>Metazoa</taxon>
        <taxon>Spiralia</taxon>
        <taxon>Lophotrochozoa</taxon>
        <taxon>Mollusca</taxon>
        <taxon>Gastropoda</taxon>
        <taxon>Caenogastropoda</taxon>
        <taxon>Architaenioglossa</taxon>
        <taxon>Ampullarioidea</taxon>
        <taxon>Ampullariidae</taxon>
        <taxon>Pomacea</taxon>
    </lineage>
</organism>
<proteinExistence type="predicted"/>
<feature type="compositionally biased region" description="Basic residues" evidence="1">
    <location>
        <begin position="22"/>
        <end position="31"/>
    </location>
</feature>
<name>A0A2T7NJI7_POMCA</name>